<evidence type="ECO:0000259" key="2">
    <source>
        <dbReference type="Pfam" id="PF06722"/>
    </source>
</evidence>
<dbReference type="CDD" id="cd03784">
    <property type="entry name" value="GT1_Gtf-like"/>
    <property type="match status" value="1"/>
</dbReference>
<dbReference type="InterPro" id="IPR010610">
    <property type="entry name" value="EryCIII-like_C"/>
</dbReference>
<dbReference type="Gene3D" id="3.40.50.2000">
    <property type="entry name" value="Glycogen Phosphorylase B"/>
    <property type="match status" value="2"/>
</dbReference>
<dbReference type="InterPro" id="IPR050426">
    <property type="entry name" value="Glycosyltransferase_28"/>
</dbReference>
<dbReference type="AlphaFoldDB" id="A0A229X0K7"/>
<name>A0A229X0K7_9EURO</name>
<evidence type="ECO:0000256" key="1">
    <source>
        <dbReference type="ARBA" id="ARBA00022679"/>
    </source>
</evidence>
<gene>
    <name evidence="3" type="ORF">CFD26_102165</name>
</gene>
<evidence type="ECO:0000313" key="4">
    <source>
        <dbReference type="Proteomes" id="UP000215289"/>
    </source>
</evidence>
<protein>
    <recommendedName>
        <fullName evidence="2">Erythromycin biosynthesis protein CIII-like C-terminal domain-containing protein</fullName>
    </recommendedName>
</protein>
<feature type="domain" description="Erythromycin biosynthesis protein CIII-like C-terminal" evidence="2">
    <location>
        <begin position="358"/>
        <end position="444"/>
    </location>
</feature>
<dbReference type="PANTHER" id="PTHR48050:SF13">
    <property type="entry name" value="STEROL 3-BETA-GLUCOSYLTRANSFERASE UGT80A2"/>
    <property type="match status" value="1"/>
</dbReference>
<dbReference type="SUPFAM" id="SSF53756">
    <property type="entry name" value="UDP-Glycosyltransferase/glycogen phosphorylase"/>
    <property type="match status" value="1"/>
</dbReference>
<dbReference type="OrthoDB" id="5835829at2759"/>
<accession>A0A229X0K7</accession>
<dbReference type="GO" id="GO:0016758">
    <property type="term" value="F:hexosyltransferase activity"/>
    <property type="evidence" value="ECO:0007669"/>
    <property type="project" value="UniProtKB-ARBA"/>
</dbReference>
<evidence type="ECO:0000313" key="3">
    <source>
        <dbReference type="EMBL" id="RLL94170.1"/>
    </source>
</evidence>
<dbReference type="GO" id="GO:0008194">
    <property type="term" value="F:UDP-glycosyltransferase activity"/>
    <property type="evidence" value="ECO:0007669"/>
    <property type="project" value="InterPro"/>
</dbReference>
<dbReference type="Proteomes" id="UP000215289">
    <property type="component" value="Unassembled WGS sequence"/>
</dbReference>
<keyword evidence="1" id="KW-0808">Transferase</keyword>
<dbReference type="Pfam" id="PF06722">
    <property type="entry name" value="EryCIII-like_C"/>
    <property type="match status" value="1"/>
</dbReference>
<organism evidence="3 4">
    <name type="scientific">Aspergillus turcosus</name>
    <dbReference type="NCBI Taxonomy" id="1245748"/>
    <lineage>
        <taxon>Eukaryota</taxon>
        <taxon>Fungi</taxon>
        <taxon>Dikarya</taxon>
        <taxon>Ascomycota</taxon>
        <taxon>Pezizomycotina</taxon>
        <taxon>Eurotiomycetes</taxon>
        <taxon>Eurotiomycetidae</taxon>
        <taxon>Eurotiales</taxon>
        <taxon>Aspergillaceae</taxon>
        <taxon>Aspergillus</taxon>
        <taxon>Aspergillus subgen. Fumigati</taxon>
    </lineage>
</organism>
<keyword evidence="4" id="KW-1185">Reference proteome</keyword>
<dbReference type="InterPro" id="IPR002213">
    <property type="entry name" value="UDP_glucos_trans"/>
</dbReference>
<sequence length="533" mass="59719">MDEDVKDKVLFLTNSELGQASVCLAVVHEFLLRPEYDVHIGSFPLLGPTVTKVNERAKSLASAQQEATFHPLCGLSMQDAYMQKVGNRRTFNNVHGVGLRGAMSAYNSVLPNALAPWNGSEYMAVYFQCFSLIQDVQPVVVVVDPLLAPAIDACRKLKIDHLVLSPNTLKDHCQPKLANFWKFPALCSGYLYPLRLHQVIPNTILVLGLGLAIHKSSELKELKRYRNENELDGKTPGMVCRSGDKTPFLVPSKKEYEFSRRVPSNFTLCGPIVRPWDALETENADLARFVRRGPTIVANFGTHVVFNNATARQFAEGIALLLERRPETQVLWKLKWDPDIKVEDRAFESIRDAIAERRVRITDWLVEPMSLLMSGHIECVVHHGGSNAFHEAIRAGVPQVILPIWFDTYDFAARVEWLKIGVWANRKTAPSINGKHLGRALIRVLASNDSPKIFANAKALASQLGPHEGRVVACEKIIEVIKAQKKGKDKNDQNQKKQAEEVNIQQLPVRNEERTPEEVTSQEIALGTLNAMY</sequence>
<dbReference type="EMBL" id="NIDN02000228">
    <property type="protein sequence ID" value="RLL94170.1"/>
    <property type="molecule type" value="Genomic_DNA"/>
</dbReference>
<reference evidence="3 4" key="1">
    <citation type="submission" date="2018-08" db="EMBL/GenBank/DDBJ databases">
        <title>Draft genome sequences of two Aspergillus turcosus clinical strains isolated from bronchoalveolar lavage fluid: one azole-susceptible and the other azole-resistant.</title>
        <authorList>
            <person name="Parent-Michaud M."/>
            <person name="Dufresne P.J."/>
            <person name="Fournier E."/>
            <person name="Martineau C."/>
            <person name="Moreira S."/>
            <person name="Perkins V."/>
            <person name="De Repentigny L."/>
            <person name="Dufresne S.F."/>
        </authorList>
    </citation>
    <scope>NUCLEOTIDE SEQUENCE [LARGE SCALE GENOMIC DNA]</scope>
    <source>
        <strain evidence="3">HMR AF 1038</strain>
    </source>
</reference>
<comment type="caution">
    <text evidence="3">The sequence shown here is derived from an EMBL/GenBank/DDBJ whole genome shotgun (WGS) entry which is preliminary data.</text>
</comment>
<proteinExistence type="predicted"/>
<dbReference type="STRING" id="1245748.A0A229X0K7"/>
<dbReference type="PANTHER" id="PTHR48050">
    <property type="entry name" value="STEROL 3-BETA-GLUCOSYLTRANSFERASE"/>
    <property type="match status" value="1"/>
</dbReference>